<dbReference type="Gene3D" id="3.40.50.300">
    <property type="entry name" value="P-loop containing nucleotide triphosphate hydrolases"/>
    <property type="match status" value="1"/>
</dbReference>
<dbReference type="InterPro" id="IPR004044">
    <property type="entry name" value="KH_dom_type_2"/>
</dbReference>
<dbReference type="InterPro" id="IPR027417">
    <property type="entry name" value="P-loop_NTPase"/>
</dbReference>
<dbReference type="CDD" id="cd22534">
    <property type="entry name" value="KH-II_Era"/>
    <property type="match status" value="1"/>
</dbReference>
<dbReference type="NCBIfam" id="TIGR00231">
    <property type="entry name" value="small_GTP"/>
    <property type="match status" value="1"/>
</dbReference>
<accession>A0A101FXW9</accession>
<evidence type="ECO:0000256" key="4">
    <source>
        <dbReference type="ARBA" id="ARBA00022884"/>
    </source>
</evidence>
<dbReference type="Pfam" id="PF07650">
    <property type="entry name" value="KH_2"/>
    <property type="match status" value="1"/>
</dbReference>
<dbReference type="AlphaFoldDB" id="A0A101FXW9"/>
<evidence type="ECO:0000256" key="5">
    <source>
        <dbReference type="ARBA" id="ARBA00023134"/>
    </source>
</evidence>
<feature type="binding site" evidence="6">
    <location>
        <begin position="18"/>
        <end position="25"/>
    </location>
    <ligand>
        <name>GTP</name>
        <dbReference type="ChEBI" id="CHEBI:37565"/>
    </ligand>
</feature>
<keyword evidence="5 6" id="KW-0342">GTP-binding</keyword>
<evidence type="ECO:0000313" key="11">
    <source>
        <dbReference type="EMBL" id="KUK46445.1"/>
    </source>
</evidence>
<comment type="caution">
    <text evidence="11">The sequence shown here is derived from an EMBL/GenBank/DDBJ whole genome shotgun (WGS) entry which is preliminary data.</text>
</comment>
<feature type="binding site" evidence="6">
    <location>
        <begin position="129"/>
        <end position="132"/>
    </location>
    <ligand>
        <name>GTP</name>
        <dbReference type="ChEBI" id="CHEBI:37565"/>
    </ligand>
</feature>
<feature type="region of interest" description="G2" evidence="7">
    <location>
        <begin position="44"/>
        <end position="48"/>
    </location>
</feature>
<dbReference type="GO" id="GO:0043024">
    <property type="term" value="F:ribosomal small subunit binding"/>
    <property type="evidence" value="ECO:0007669"/>
    <property type="project" value="TreeGrafter"/>
</dbReference>
<proteinExistence type="inferred from homology"/>
<dbReference type="HAMAP" id="MF_00367">
    <property type="entry name" value="GTPase_Era"/>
    <property type="match status" value="1"/>
</dbReference>
<organism evidence="11 12">
    <name type="scientific">Anaerolinea thermophila</name>
    <dbReference type="NCBI Taxonomy" id="167964"/>
    <lineage>
        <taxon>Bacteria</taxon>
        <taxon>Bacillati</taxon>
        <taxon>Chloroflexota</taxon>
        <taxon>Anaerolineae</taxon>
        <taxon>Anaerolineales</taxon>
        <taxon>Anaerolineaceae</taxon>
        <taxon>Anaerolinea</taxon>
    </lineage>
</organism>
<feature type="region of interest" description="G1" evidence="7">
    <location>
        <begin position="18"/>
        <end position="25"/>
    </location>
</feature>
<evidence type="ECO:0000256" key="1">
    <source>
        <dbReference type="ARBA" id="ARBA00007921"/>
    </source>
</evidence>
<keyword evidence="6" id="KW-0963">Cytoplasm</keyword>
<sequence>MNNNLQTKYRAGFVAVLGRPNVGKSTLVNALLGQKVAAVSPKAQTTRARQLAILTGEDTQIIFIDTPGMHNPINKLGRAMNAIVEQTLQDADIILWLVDASQPPQDEDLLLKMMLEGIKDLPPVVLTLNKIDLVKNEDLDVVDKWFHDLYPAPYSIQISARRNAGLSELLAILKGLLPEGNPFYPDDQVTDYYERQIAADLIREAALIFLQQEVPHAIAVRVDEYTERENGAAFIAATIFVEKDSQKGIVIGKGGSMLKKIGSMARKLIEEMSGRSIYLELRVKVSENWRNNNVFLQRMGYQDVEE</sequence>
<dbReference type="InterPro" id="IPR006073">
    <property type="entry name" value="GTP-bd"/>
</dbReference>
<evidence type="ECO:0000256" key="6">
    <source>
        <dbReference type="HAMAP-Rule" id="MF_00367"/>
    </source>
</evidence>
<dbReference type="GO" id="GO:0070181">
    <property type="term" value="F:small ribosomal subunit rRNA binding"/>
    <property type="evidence" value="ECO:0007669"/>
    <property type="project" value="UniProtKB-UniRule"/>
</dbReference>
<dbReference type="GO" id="GO:0005886">
    <property type="term" value="C:plasma membrane"/>
    <property type="evidence" value="ECO:0007669"/>
    <property type="project" value="UniProtKB-SubCell"/>
</dbReference>
<reference evidence="11 12" key="1">
    <citation type="journal article" date="2015" name="MBio">
        <title>Genome-Resolved Metagenomic Analysis Reveals Roles for Candidate Phyla and Other Microbial Community Members in Biogeochemical Transformations in Oil Reservoirs.</title>
        <authorList>
            <person name="Hu P."/>
            <person name="Tom L."/>
            <person name="Singh A."/>
            <person name="Thomas B.C."/>
            <person name="Baker B.J."/>
            <person name="Piceno Y.M."/>
            <person name="Andersen G.L."/>
            <person name="Banfield J.F."/>
        </authorList>
    </citation>
    <scope>NUCLEOTIDE SEQUENCE [LARGE SCALE GENOMIC DNA]</scope>
    <source>
        <strain evidence="11">46_16</strain>
    </source>
</reference>
<dbReference type="GO" id="GO:0005829">
    <property type="term" value="C:cytosol"/>
    <property type="evidence" value="ECO:0007669"/>
    <property type="project" value="TreeGrafter"/>
</dbReference>
<dbReference type="InterPro" id="IPR005225">
    <property type="entry name" value="Small_GTP-bd"/>
</dbReference>
<evidence type="ECO:0000259" key="9">
    <source>
        <dbReference type="PROSITE" id="PS50823"/>
    </source>
</evidence>
<dbReference type="Pfam" id="PF01926">
    <property type="entry name" value="MMR_HSR1"/>
    <property type="match status" value="1"/>
</dbReference>
<protein>
    <recommendedName>
        <fullName evidence="2 6">GTPase Era</fullName>
    </recommendedName>
</protein>
<dbReference type="NCBIfam" id="TIGR00436">
    <property type="entry name" value="era"/>
    <property type="match status" value="1"/>
</dbReference>
<dbReference type="InterPro" id="IPR005662">
    <property type="entry name" value="GTPase_Era-like"/>
</dbReference>
<evidence type="ECO:0000256" key="3">
    <source>
        <dbReference type="ARBA" id="ARBA00022741"/>
    </source>
</evidence>
<keyword evidence="4 6" id="KW-0694">RNA-binding</keyword>
<feature type="domain" description="KH type-2" evidence="9">
    <location>
        <begin position="210"/>
        <end position="287"/>
    </location>
</feature>
<dbReference type="EMBL" id="LGFU01000027">
    <property type="protein sequence ID" value="KUK46445.1"/>
    <property type="molecule type" value="Genomic_DNA"/>
</dbReference>
<evidence type="ECO:0000313" key="12">
    <source>
        <dbReference type="Proteomes" id="UP000064249"/>
    </source>
</evidence>
<dbReference type="CDD" id="cd04163">
    <property type="entry name" value="Era"/>
    <property type="match status" value="1"/>
</dbReference>
<feature type="region of interest" description="G3" evidence="7">
    <location>
        <begin position="65"/>
        <end position="68"/>
    </location>
</feature>
<keyword evidence="3 6" id="KW-0547">Nucleotide-binding</keyword>
<dbReference type="GO" id="GO:0005525">
    <property type="term" value="F:GTP binding"/>
    <property type="evidence" value="ECO:0007669"/>
    <property type="project" value="UniProtKB-UniRule"/>
</dbReference>
<dbReference type="SUPFAM" id="SSF52540">
    <property type="entry name" value="P-loop containing nucleoside triphosphate hydrolases"/>
    <property type="match status" value="1"/>
</dbReference>
<dbReference type="InterPro" id="IPR030388">
    <property type="entry name" value="G_ERA_dom"/>
</dbReference>
<feature type="region of interest" description="G5" evidence="7">
    <location>
        <begin position="158"/>
        <end position="160"/>
    </location>
</feature>
<dbReference type="InterPro" id="IPR009019">
    <property type="entry name" value="KH_sf_prok-type"/>
</dbReference>
<dbReference type="SUPFAM" id="SSF54814">
    <property type="entry name" value="Prokaryotic type KH domain (KH-domain type II)"/>
    <property type="match status" value="1"/>
</dbReference>
<dbReference type="PANTHER" id="PTHR42698">
    <property type="entry name" value="GTPASE ERA"/>
    <property type="match status" value="1"/>
</dbReference>
<keyword evidence="6" id="KW-1003">Cell membrane</keyword>
<dbReference type="GO" id="GO:0000028">
    <property type="term" value="P:ribosomal small subunit assembly"/>
    <property type="evidence" value="ECO:0007669"/>
    <property type="project" value="TreeGrafter"/>
</dbReference>
<comment type="similarity">
    <text evidence="1 6 7 8">Belongs to the TRAFAC class TrmE-Era-EngA-EngB-Septin-like GTPase superfamily. Era GTPase family.</text>
</comment>
<dbReference type="PROSITE" id="PS50823">
    <property type="entry name" value="KH_TYPE_2"/>
    <property type="match status" value="1"/>
</dbReference>
<comment type="function">
    <text evidence="6">An essential GTPase that binds both GDP and GTP, with rapid nucleotide exchange. Plays a role in 16S rRNA processing and 30S ribosomal subunit biogenesis and possibly also in cell cycle regulation and energy metabolism.</text>
</comment>
<keyword evidence="6" id="KW-0472">Membrane</keyword>
<dbReference type="PANTHER" id="PTHR42698:SF1">
    <property type="entry name" value="GTPASE ERA, MITOCHONDRIAL"/>
    <property type="match status" value="1"/>
</dbReference>
<evidence type="ECO:0000256" key="2">
    <source>
        <dbReference type="ARBA" id="ARBA00020484"/>
    </source>
</evidence>
<dbReference type="InterPro" id="IPR015946">
    <property type="entry name" value="KH_dom-like_a/b"/>
</dbReference>
<keyword evidence="6" id="KW-0699">rRNA-binding</keyword>
<dbReference type="PROSITE" id="PS51713">
    <property type="entry name" value="G_ERA"/>
    <property type="match status" value="1"/>
</dbReference>
<evidence type="ECO:0000259" key="10">
    <source>
        <dbReference type="PROSITE" id="PS51713"/>
    </source>
</evidence>
<name>A0A101FXW9_9CHLR</name>
<feature type="domain" description="Era-type G" evidence="10">
    <location>
        <begin position="10"/>
        <end position="179"/>
    </location>
</feature>
<gene>
    <name evidence="6" type="primary">era</name>
    <name evidence="11" type="ORF">XD73_0669</name>
</gene>
<keyword evidence="6" id="KW-0690">Ribosome biogenesis</keyword>
<dbReference type="Gene3D" id="3.30.300.20">
    <property type="match status" value="1"/>
</dbReference>
<dbReference type="NCBIfam" id="NF000908">
    <property type="entry name" value="PRK00089.1"/>
    <property type="match status" value="1"/>
</dbReference>
<dbReference type="PATRIC" id="fig|167964.4.peg.1497"/>
<feature type="region of interest" description="G4" evidence="7">
    <location>
        <begin position="129"/>
        <end position="132"/>
    </location>
</feature>
<dbReference type="Proteomes" id="UP000064249">
    <property type="component" value="Unassembled WGS sequence"/>
</dbReference>
<evidence type="ECO:0000256" key="8">
    <source>
        <dbReference type="RuleBase" id="RU003761"/>
    </source>
</evidence>
<feature type="binding site" evidence="6">
    <location>
        <begin position="65"/>
        <end position="69"/>
    </location>
    <ligand>
        <name>GTP</name>
        <dbReference type="ChEBI" id="CHEBI:37565"/>
    </ligand>
</feature>
<dbReference type="GO" id="GO:0003924">
    <property type="term" value="F:GTPase activity"/>
    <property type="evidence" value="ECO:0007669"/>
    <property type="project" value="UniProtKB-UniRule"/>
</dbReference>
<comment type="subcellular location">
    <subcellularLocation>
        <location evidence="6">Cytoplasm</location>
    </subcellularLocation>
    <subcellularLocation>
        <location evidence="6">Cell membrane</location>
        <topology evidence="6">Peripheral membrane protein</topology>
    </subcellularLocation>
</comment>
<evidence type="ECO:0000256" key="7">
    <source>
        <dbReference type="PROSITE-ProRule" id="PRU01050"/>
    </source>
</evidence>
<comment type="subunit">
    <text evidence="6">Monomer.</text>
</comment>